<reference evidence="2" key="1">
    <citation type="submission" date="2023-12" db="EMBL/GenBank/DDBJ databases">
        <title>Fervidustalea candida gen. nov., sp. nov., a novel member of the family Paenibacillaceae isolated from a geothermal area.</title>
        <authorList>
            <person name="Li W.-J."/>
            <person name="Jiao J.-Y."/>
            <person name="Chen Y."/>
        </authorList>
    </citation>
    <scope>NUCLEOTIDE SEQUENCE</scope>
    <source>
        <strain evidence="2">SYSU GA230002</strain>
    </source>
</reference>
<comment type="caution">
    <text evidence="2">The sequence shown here is derived from an EMBL/GenBank/DDBJ whole genome shotgun (WGS) entry which is preliminary data.</text>
</comment>
<gene>
    <name evidence="2" type="ORF">VF724_03240</name>
</gene>
<dbReference type="Proteomes" id="UP001310386">
    <property type="component" value="Unassembled WGS sequence"/>
</dbReference>
<evidence type="ECO:0000313" key="2">
    <source>
        <dbReference type="EMBL" id="MEB3100670.1"/>
    </source>
</evidence>
<evidence type="ECO:0000259" key="1">
    <source>
        <dbReference type="Pfam" id="PF07561"/>
    </source>
</evidence>
<keyword evidence="3" id="KW-1185">Reference proteome</keyword>
<protein>
    <submittedName>
        <fullName evidence="2">DUF1540 domain-containing protein</fullName>
    </submittedName>
</protein>
<evidence type="ECO:0000313" key="3">
    <source>
        <dbReference type="Proteomes" id="UP001310386"/>
    </source>
</evidence>
<dbReference type="Pfam" id="PF07561">
    <property type="entry name" value="DUF1540"/>
    <property type="match status" value="1"/>
</dbReference>
<dbReference type="EMBL" id="JAYJLD010000003">
    <property type="protein sequence ID" value="MEB3100670.1"/>
    <property type="molecule type" value="Genomic_DNA"/>
</dbReference>
<dbReference type="RefSeq" id="WP_371752784.1">
    <property type="nucleotide sequence ID" value="NZ_JAYJLD010000003.1"/>
</dbReference>
<proteinExistence type="predicted"/>
<sequence length="69" mass="7773">MPEVKCSVANCEYWFTGNTCSADAIMIEIDRHANADFKTEFAGESFKTERQDTAVNSSATCCHTFKQRK</sequence>
<name>A0ABU5ZDU0_9BACL</name>
<accession>A0ABU5ZDU0</accession>
<feature type="domain" description="DUF1540" evidence="1">
    <location>
        <begin position="4"/>
        <end position="65"/>
    </location>
</feature>
<organism evidence="2 3">
    <name type="scientific">Ferviditalea candida</name>
    <dbReference type="NCBI Taxonomy" id="3108399"/>
    <lineage>
        <taxon>Bacteria</taxon>
        <taxon>Bacillati</taxon>
        <taxon>Bacillota</taxon>
        <taxon>Bacilli</taxon>
        <taxon>Bacillales</taxon>
        <taxon>Paenibacillaceae</taxon>
        <taxon>Ferviditalea</taxon>
    </lineage>
</organism>
<dbReference type="InterPro" id="IPR011437">
    <property type="entry name" value="DUF1540"/>
</dbReference>